<evidence type="ECO:0000313" key="1">
    <source>
        <dbReference type="EMBL" id="TWT68654.1"/>
    </source>
</evidence>
<dbReference type="AlphaFoldDB" id="A0A5C5Y0F3"/>
<comment type="caution">
    <text evidence="1">The sequence shown here is derived from an EMBL/GenBank/DDBJ whole genome shotgun (WGS) entry which is preliminary data.</text>
</comment>
<name>A0A5C5Y0F3_9PLAN</name>
<evidence type="ECO:0008006" key="3">
    <source>
        <dbReference type="Google" id="ProtNLM"/>
    </source>
</evidence>
<gene>
    <name evidence="1" type="ORF">Pan14r_09010</name>
</gene>
<dbReference type="Proteomes" id="UP000317238">
    <property type="component" value="Unassembled WGS sequence"/>
</dbReference>
<proteinExistence type="predicted"/>
<reference evidence="1 2" key="1">
    <citation type="submission" date="2019-02" db="EMBL/GenBank/DDBJ databases">
        <title>Deep-cultivation of Planctomycetes and their phenomic and genomic characterization uncovers novel biology.</title>
        <authorList>
            <person name="Wiegand S."/>
            <person name="Jogler M."/>
            <person name="Boedeker C."/>
            <person name="Pinto D."/>
            <person name="Vollmers J."/>
            <person name="Rivas-Marin E."/>
            <person name="Kohn T."/>
            <person name="Peeters S.H."/>
            <person name="Heuer A."/>
            <person name="Rast P."/>
            <person name="Oberbeckmann S."/>
            <person name="Bunk B."/>
            <person name="Jeske O."/>
            <person name="Meyerdierks A."/>
            <person name="Storesund J.E."/>
            <person name="Kallscheuer N."/>
            <person name="Luecker S."/>
            <person name="Lage O.M."/>
            <person name="Pohl T."/>
            <person name="Merkel B.J."/>
            <person name="Hornburger P."/>
            <person name="Mueller R.-W."/>
            <person name="Bruemmer F."/>
            <person name="Labrenz M."/>
            <person name="Spormann A.M."/>
            <person name="Op Den Camp H."/>
            <person name="Overmann J."/>
            <person name="Amann R."/>
            <person name="Jetten M.S.M."/>
            <person name="Mascher T."/>
            <person name="Medema M.H."/>
            <person name="Devos D.P."/>
            <person name="Kaster A.-K."/>
            <person name="Ovreas L."/>
            <person name="Rohde M."/>
            <person name="Galperin M.Y."/>
            <person name="Jogler C."/>
        </authorList>
    </citation>
    <scope>NUCLEOTIDE SEQUENCE [LARGE SCALE GENOMIC DNA]</scope>
    <source>
        <strain evidence="1 2">Pan14r</strain>
    </source>
</reference>
<dbReference type="OrthoDB" id="285980at2"/>
<dbReference type="EMBL" id="SJPL01000001">
    <property type="protein sequence ID" value="TWT68654.1"/>
    <property type="molecule type" value="Genomic_DNA"/>
</dbReference>
<evidence type="ECO:0000313" key="2">
    <source>
        <dbReference type="Proteomes" id="UP000317238"/>
    </source>
</evidence>
<protein>
    <recommendedName>
        <fullName evidence="3">Chaperone NapD</fullName>
    </recommendedName>
</protein>
<organism evidence="1 2">
    <name type="scientific">Crateriforma conspicua</name>
    <dbReference type="NCBI Taxonomy" id="2527996"/>
    <lineage>
        <taxon>Bacteria</taxon>
        <taxon>Pseudomonadati</taxon>
        <taxon>Planctomycetota</taxon>
        <taxon>Planctomycetia</taxon>
        <taxon>Planctomycetales</taxon>
        <taxon>Planctomycetaceae</taxon>
        <taxon>Crateriforma</taxon>
    </lineage>
</organism>
<sequence length="83" mass="9143">MPISGLVVTFDSPVEQCTEAVETLRAMPEVDLGQVRDNKLAIVVDTVSKTQDRNVWDAVQQLPNVTDLAIAMVAFDEDKDENP</sequence>
<keyword evidence="2" id="KW-1185">Reference proteome</keyword>
<accession>A0A5C5Y0F3</accession>